<organism evidence="1">
    <name type="scientific">Arundo donax</name>
    <name type="common">Giant reed</name>
    <name type="synonym">Donax arundinaceus</name>
    <dbReference type="NCBI Taxonomy" id="35708"/>
    <lineage>
        <taxon>Eukaryota</taxon>
        <taxon>Viridiplantae</taxon>
        <taxon>Streptophyta</taxon>
        <taxon>Embryophyta</taxon>
        <taxon>Tracheophyta</taxon>
        <taxon>Spermatophyta</taxon>
        <taxon>Magnoliopsida</taxon>
        <taxon>Liliopsida</taxon>
        <taxon>Poales</taxon>
        <taxon>Poaceae</taxon>
        <taxon>PACMAD clade</taxon>
        <taxon>Arundinoideae</taxon>
        <taxon>Arundineae</taxon>
        <taxon>Arundo</taxon>
    </lineage>
</organism>
<reference evidence="1" key="2">
    <citation type="journal article" date="2015" name="Data Brief">
        <title>Shoot transcriptome of the giant reed, Arundo donax.</title>
        <authorList>
            <person name="Barrero R.A."/>
            <person name="Guerrero F.D."/>
            <person name="Moolhuijzen P."/>
            <person name="Goolsby J.A."/>
            <person name="Tidwell J."/>
            <person name="Bellgard S.E."/>
            <person name="Bellgard M.I."/>
        </authorList>
    </citation>
    <scope>NUCLEOTIDE SEQUENCE</scope>
    <source>
        <tissue evidence="1">Shoot tissue taken approximately 20 cm above the soil surface</tissue>
    </source>
</reference>
<evidence type="ECO:0000313" key="1">
    <source>
        <dbReference type="EMBL" id="JAE24476.1"/>
    </source>
</evidence>
<proteinExistence type="predicted"/>
<dbReference type="EMBL" id="GBRH01173420">
    <property type="protein sequence ID" value="JAE24476.1"/>
    <property type="molecule type" value="Transcribed_RNA"/>
</dbReference>
<reference evidence="1" key="1">
    <citation type="submission" date="2014-09" db="EMBL/GenBank/DDBJ databases">
        <authorList>
            <person name="Magalhaes I.L.F."/>
            <person name="Oliveira U."/>
            <person name="Santos F.R."/>
            <person name="Vidigal T.H.D.A."/>
            <person name="Brescovit A.D."/>
            <person name="Santos A.J."/>
        </authorList>
    </citation>
    <scope>NUCLEOTIDE SEQUENCE</scope>
    <source>
        <tissue evidence="1">Shoot tissue taken approximately 20 cm above the soil surface</tissue>
    </source>
</reference>
<accession>A0A0A9GPK6</accession>
<protein>
    <submittedName>
        <fullName evidence="1">Uncharacterized protein</fullName>
    </submittedName>
</protein>
<sequence>MNHRSYKPPKNHQSI</sequence>
<name>A0A0A9GPK6_ARUDO</name>